<accession>A0A7G9RKL2</accession>
<proteinExistence type="predicted"/>
<keyword evidence="1" id="KW-0812">Transmembrane</keyword>
<dbReference type="EMBL" id="CP060714">
    <property type="protein sequence ID" value="QNN56137.1"/>
    <property type="molecule type" value="Genomic_DNA"/>
</dbReference>
<name>A0A7G9RKL2_9BURK</name>
<sequence length="97" mass="10102">MNAMLWMPGCLAIAAASWFLCLATPRSSSPLRGWKGAIAGLALWGLGTFMIGQSGAGLAETLSAGIGLLALALPCASWWLASRTGRGTASLRERRKP</sequence>
<organism evidence="2 3">
    <name type="scientific">Diaphorobacter ruginosibacter</name>
    <dbReference type="NCBI Taxonomy" id="1715720"/>
    <lineage>
        <taxon>Bacteria</taxon>
        <taxon>Pseudomonadati</taxon>
        <taxon>Pseudomonadota</taxon>
        <taxon>Betaproteobacteria</taxon>
        <taxon>Burkholderiales</taxon>
        <taxon>Comamonadaceae</taxon>
        <taxon>Diaphorobacter</taxon>
    </lineage>
</organism>
<keyword evidence="3" id="KW-1185">Reference proteome</keyword>
<protein>
    <submittedName>
        <fullName evidence="2">Uncharacterized protein</fullName>
    </submittedName>
</protein>
<keyword evidence="1" id="KW-1133">Transmembrane helix</keyword>
<dbReference type="AlphaFoldDB" id="A0A7G9RKL2"/>
<dbReference type="Proteomes" id="UP000515811">
    <property type="component" value="Chromosome"/>
</dbReference>
<dbReference type="RefSeq" id="WP_187596406.1">
    <property type="nucleotide sequence ID" value="NZ_CP060714.1"/>
</dbReference>
<evidence type="ECO:0000313" key="3">
    <source>
        <dbReference type="Proteomes" id="UP000515811"/>
    </source>
</evidence>
<reference evidence="2 3" key="1">
    <citation type="submission" date="2020-08" db="EMBL/GenBank/DDBJ databases">
        <title>Genome sequence of Diaphorobacter ruginosibacter DSM 27467T.</title>
        <authorList>
            <person name="Hyun D.-W."/>
            <person name="Bae J.-W."/>
        </authorList>
    </citation>
    <scope>NUCLEOTIDE SEQUENCE [LARGE SCALE GENOMIC DNA]</scope>
    <source>
        <strain evidence="2 3">DSM 27467</strain>
    </source>
</reference>
<keyword evidence="1" id="KW-0472">Membrane</keyword>
<feature type="transmembrane region" description="Helical" evidence="1">
    <location>
        <begin position="64"/>
        <end position="81"/>
    </location>
</feature>
<evidence type="ECO:0000313" key="2">
    <source>
        <dbReference type="EMBL" id="QNN56137.1"/>
    </source>
</evidence>
<evidence type="ECO:0000256" key="1">
    <source>
        <dbReference type="SAM" id="Phobius"/>
    </source>
</evidence>
<dbReference type="KEGG" id="drg:H9K76_16370"/>
<feature type="transmembrane region" description="Helical" evidence="1">
    <location>
        <begin position="33"/>
        <end position="52"/>
    </location>
</feature>
<gene>
    <name evidence="2" type="ORF">H9K76_16370</name>
</gene>